<dbReference type="AlphaFoldDB" id="M3IRN6"/>
<sequence>MRQLLSSFIRNKNLIYNFANGFLFPSFFTIKSDGVSKTG</sequence>
<evidence type="ECO:0000313" key="2">
    <source>
        <dbReference type="Proteomes" id="UP000011778"/>
    </source>
</evidence>
<proteinExistence type="predicted"/>
<dbReference type="EMBL" id="AFMD02000057">
    <property type="protein sequence ID" value="EMG23853.1"/>
    <property type="molecule type" value="Genomic_DNA"/>
</dbReference>
<evidence type="ECO:0000313" key="1">
    <source>
        <dbReference type="EMBL" id="EMG23853.1"/>
    </source>
</evidence>
<gene>
    <name evidence="1" type="ORF">LEP1GSC150_0423</name>
</gene>
<comment type="caution">
    <text evidence="1">The sequence shown here is derived from an EMBL/GenBank/DDBJ whole genome shotgun (WGS) entry which is preliminary data.</text>
</comment>
<dbReference type="Proteomes" id="UP000011778">
    <property type="component" value="Unassembled WGS sequence"/>
</dbReference>
<protein>
    <submittedName>
        <fullName evidence="1">Uncharacterized protein</fullName>
    </submittedName>
</protein>
<organism evidence="1 2">
    <name type="scientific">Leptospira interrogans serovar Copenhageni str. LT2050</name>
    <dbReference type="NCBI Taxonomy" id="1001598"/>
    <lineage>
        <taxon>Bacteria</taxon>
        <taxon>Pseudomonadati</taxon>
        <taxon>Spirochaetota</taxon>
        <taxon>Spirochaetia</taxon>
        <taxon>Leptospirales</taxon>
        <taxon>Leptospiraceae</taxon>
        <taxon>Leptospira</taxon>
    </lineage>
</organism>
<reference evidence="1 2" key="1">
    <citation type="submission" date="2013-02" db="EMBL/GenBank/DDBJ databases">
        <authorList>
            <person name="Harkins D.M."/>
            <person name="Durkin A.S."/>
            <person name="Brinkac L.M."/>
            <person name="Haft D.H."/>
            <person name="Selengut J.D."/>
            <person name="Sanka R."/>
            <person name="DePew J."/>
            <person name="Purushe J."/>
            <person name="Tulsiani S.M."/>
            <person name="Graham G.C."/>
            <person name="Burns M.-A."/>
            <person name="Dohnt M.F."/>
            <person name="Smythe L.D."/>
            <person name="McKay D.B."/>
            <person name="Craig S.B."/>
            <person name="Vinetz J.M."/>
            <person name="Sutton G.G."/>
            <person name="Nierman W.C."/>
            <person name="Fouts D.E."/>
        </authorList>
    </citation>
    <scope>NUCLEOTIDE SEQUENCE [LARGE SCALE GENOMIC DNA]</scope>
    <source>
        <strain evidence="1 2">LT2050</strain>
    </source>
</reference>
<accession>M3IRN6</accession>
<name>M3IRN6_LEPIT</name>